<name>A0A1P9WRQ9_9BACT</name>
<dbReference type="STRING" id="1178516.AWR27_00965"/>
<proteinExistence type="predicted"/>
<protein>
    <submittedName>
        <fullName evidence="1">Uncharacterized protein</fullName>
    </submittedName>
</protein>
<sequence>MAGIAPAKARKSTPKKVCHCTGFPVFAPASASHNRKIRTEGIEFFVPVSQMVAMPKTGRRTFSRPAKRIFLKKSFQLAVASVL</sequence>
<keyword evidence="2" id="KW-1185">Reference proteome</keyword>
<organism evidence="1 2">
    <name type="scientific">Spirosoma montaniterrae</name>
    <dbReference type="NCBI Taxonomy" id="1178516"/>
    <lineage>
        <taxon>Bacteria</taxon>
        <taxon>Pseudomonadati</taxon>
        <taxon>Bacteroidota</taxon>
        <taxon>Cytophagia</taxon>
        <taxon>Cytophagales</taxon>
        <taxon>Cytophagaceae</taxon>
        <taxon>Spirosoma</taxon>
    </lineage>
</organism>
<evidence type="ECO:0000313" key="1">
    <source>
        <dbReference type="EMBL" id="AQG78043.1"/>
    </source>
</evidence>
<dbReference type="Proteomes" id="UP000187941">
    <property type="component" value="Chromosome"/>
</dbReference>
<evidence type="ECO:0000313" key="2">
    <source>
        <dbReference type="Proteomes" id="UP000187941"/>
    </source>
</evidence>
<dbReference type="EMBL" id="CP014263">
    <property type="protein sequence ID" value="AQG78043.1"/>
    <property type="molecule type" value="Genomic_DNA"/>
</dbReference>
<dbReference type="AlphaFoldDB" id="A0A1P9WRQ9"/>
<gene>
    <name evidence="1" type="ORF">AWR27_00965</name>
</gene>
<dbReference type="KEGG" id="smon:AWR27_00965"/>
<reference evidence="1 2" key="1">
    <citation type="submission" date="2016-01" db="EMBL/GenBank/DDBJ databases">
        <authorList>
            <person name="Oliw E.H."/>
        </authorList>
    </citation>
    <scope>NUCLEOTIDE SEQUENCE [LARGE SCALE GENOMIC DNA]</scope>
    <source>
        <strain evidence="1 2">DY10</strain>
    </source>
</reference>
<accession>A0A1P9WRQ9</accession>